<name>A0A5C2SCG9_9APHY</name>
<proteinExistence type="predicted"/>
<evidence type="ECO:0000313" key="3">
    <source>
        <dbReference type="Proteomes" id="UP000313359"/>
    </source>
</evidence>
<evidence type="ECO:0000313" key="2">
    <source>
        <dbReference type="EMBL" id="RPD60854.1"/>
    </source>
</evidence>
<dbReference type="AlphaFoldDB" id="A0A5C2SCG9"/>
<sequence>MLRPSPYRDFSVIAQHPLTSAKPSSTPHHRSIPPGFPSDDIPPRRPARHHHFRSRRRRITTCLSITSPAIAPRRGSLTLLPCVHDCHKASTCSITRPHAPCTCTVNYPLPLPVFPHLFYPFPVSRACPHFLLLLSLVRLCFSLAMRFSMTSATMTTVATRHGKGTRKGKGRAAVAIVSGPPRTQAAPHPWPDGPFFPSSFFDIHDLLYHWLPCLPPFRLLRVRTRTRVYRVVSVSSRFVTSCTSAI</sequence>
<gene>
    <name evidence="2" type="ORF">L227DRAFT_85853</name>
</gene>
<dbReference type="EMBL" id="ML122264">
    <property type="protein sequence ID" value="RPD60854.1"/>
    <property type="molecule type" value="Genomic_DNA"/>
</dbReference>
<organism evidence="2 3">
    <name type="scientific">Lentinus tigrinus ALCF2SS1-6</name>
    <dbReference type="NCBI Taxonomy" id="1328759"/>
    <lineage>
        <taxon>Eukaryota</taxon>
        <taxon>Fungi</taxon>
        <taxon>Dikarya</taxon>
        <taxon>Basidiomycota</taxon>
        <taxon>Agaricomycotina</taxon>
        <taxon>Agaricomycetes</taxon>
        <taxon>Polyporales</taxon>
        <taxon>Polyporaceae</taxon>
        <taxon>Lentinus</taxon>
    </lineage>
</organism>
<evidence type="ECO:0000256" key="1">
    <source>
        <dbReference type="SAM" id="MobiDB-lite"/>
    </source>
</evidence>
<reference evidence="2" key="1">
    <citation type="journal article" date="2018" name="Genome Biol. Evol.">
        <title>Genomics and development of Lentinus tigrinus, a white-rot wood-decaying mushroom with dimorphic fruiting bodies.</title>
        <authorList>
            <person name="Wu B."/>
            <person name="Xu Z."/>
            <person name="Knudson A."/>
            <person name="Carlson A."/>
            <person name="Chen N."/>
            <person name="Kovaka S."/>
            <person name="LaButti K."/>
            <person name="Lipzen A."/>
            <person name="Pennachio C."/>
            <person name="Riley R."/>
            <person name="Schakwitz W."/>
            <person name="Umezawa K."/>
            <person name="Ohm R.A."/>
            <person name="Grigoriev I.V."/>
            <person name="Nagy L.G."/>
            <person name="Gibbons J."/>
            <person name="Hibbett D."/>
        </authorList>
    </citation>
    <scope>NUCLEOTIDE SEQUENCE [LARGE SCALE GENOMIC DNA]</scope>
    <source>
        <strain evidence="2">ALCF2SS1-6</strain>
    </source>
</reference>
<keyword evidence="3" id="KW-1185">Reference proteome</keyword>
<accession>A0A5C2SCG9</accession>
<dbReference type="Proteomes" id="UP000313359">
    <property type="component" value="Unassembled WGS sequence"/>
</dbReference>
<protein>
    <submittedName>
        <fullName evidence="2">Uncharacterized protein</fullName>
    </submittedName>
</protein>
<feature type="region of interest" description="Disordered" evidence="1">
    <location>
        <begin position="17"/>
        <end position="51"/>
    </location>
</feature>
<feature type="compositionally biased region" description="Polar residues" evidence="1">
    <location>
        <begin position="17"/>
        <end position="26"/>
    </location>
</feature>